<dbReference type="Pfam" id="PF10318">
    <property type="entry name" value="7TM_GPCR_Srh"/>
    <property type="match status" value="1"/>
</dbReference>
<dbReference type="CTD" id="8577935"/>
<sequence length="330" mass="37736">MSYSYFHTPQFLSTTLHIMTCFEIPVHILGVYMILAKTPEAMKSVKWSMFNMHFWCMSLDLTISLLITPLILFPTISGYPMGLLEWFGVDVPTQIYFAVSLFAGVVGIAVLGIFENRFYVLMADNTIWKYIRIPFFVINYLACLLFFMPPYLDIPNQDMKLSEHSSEPLPSWITYGPVFVLTIDATYSFASVFIITITIVIEILFFIFSLKIYMKCLAKKMTLSKTTLKMQHKFLNAIHAQMFTPLIILIAPLIYVACSIGFQIFNQAATNISFILISLHGLASTIIMLLIHKPYRDACISLFRFKAHFRTTSVLESRRPSFVSHVAITA</sequence>
<protein>
    <submittedName>
        <fullName evidence="2">Protein CBG01168</fullName>
    </submittedName>
</protein>
<proteinExistence type="predicted"/>
<reference evidence="2 3" key="2">
    <citation type="journal article" date="2011" name="PLoS Genet.">
        <title>Caenorhabditis briggsae recombinant inbred line genotypes reveal inter-strain incompatibility and the evolution of recombination.</title>
        <authorList>
            <person name="Ross J.A."/>
            <person name="Koboldt D.C."/>
            <person name="Staisch J.E."/>
            <person name="Chamberlin H.M."/>
            <person name="Gupta B.P."/>
            <person name="Miller R.D."/>
            <person name="Baird S.E."/>
            <person name="Haag E.S."/>
        </authorList>
    </citation>
    <scope>NUCLEOTIDE SEQUENCE [LARGE SCALE GENOMIC DNA]</scope>
    <source>
        <strain evidence="2 3">AF16</strain>
    </source>
</reference>
<dbReference type="GeneID" id="8577935"/>
<evidence type="ECO:0000256" key="1">
    <source>
        <dbReference type="SAM" id="Phobius"/>
    </source>
</evidence>
<dbReference type="InterPro" id="IPR019422">
    <property type="entry name" value="7TM_GPCR_serpentine_rcpt_Srh"/>
</dbReference>
<gene>
    <name evidence="2 4" type="ORF">CBG01168</name>
    <name evidence="2" type="ORF">CBG_01168</name>
</gene>
<dbReference type="HOGENOM" id="CLU_042960_1_1_1"/>
<dbReference type="WormBase" id="CBG01168">
    <property type="protein sequence ID" value="CBP49946"/>
    <property type="gene ID" value="WBGene00024440"/>
</dbReference>
<feature type="transmembrane region" description="Helical" evidence="1">
    <location>
        <begin position="268"/>
        <end position="291"/>
    </location>
</feature>
<feature type="transmembrane region" description="Helical" evidence="1">
    <location>
        <begin position="12"/>
        <end position="34"/>
    </location>
</feature>
<dbReference type="KEGG" id="cbr:CBG_01168"/>
<dbReference type="RefSeq" id="XP_002635941.1">
    <property type="nucleotide sequence ID" value="XM_002635895.1"/>
</dbReference>
<dbReference type="PANTHER" id="PTHR22941">
    <property type="entry name" value="SERPENTINE RECEPTOR"/>
    <property type="match status" value="1"/>
</dbReference>
<dbReference type="InterPro" id="IPR053220">
    <property type="entry name" value="Nematode_rcpt-like_serp_H"/>
</dbReference>
<dbReference type="InParanoid" id="A8WPR0"/>
<evidence type="ECO:0000313" key="4">
    <source>
        <dbReference type="WormBase" id="CBG01168"/>
    </source>
</evidence>
<keyword evidence="3" id="KW-1185">Reference proteome</keyword>
<feature type="transmembrane region" description="Helical" evidence="1">
    <location>
        <begin position="54"/>
        <end position="75"/>
    </location>
</feature>
<evidence type="ECO:0000313" key="2">
    <source>
        <dbReference type="EMBL" id="CAP22467.1"/>
    </source>
</evidence>
<reference evidence="2 3" key="1">
    <citation type="journal article" date="2003" name="PLoS Biol.">
        <title>The genome sequence of Caenorhabditis briggsae: a platform for comparative genomics.</title>
        <authorList>
            <person name="Stein L.D."/>
            <person name="Bao Z."/>
            <person name="Blasiar D."/>
            <person name="Blumenthal T."/>
            <person name="Brent M.R."/>
            <person name="Chen N."/>
            <person name="Chinwalla A."/>
            <person name="Clarke L."/>
            <person name="Clee C."/>
            <person name="Coghlan A."/>
            <person name="Coulson A."/>
            <person name="D'Eustachio P."/>
            <person name="Fitch D.H."/>
            <person name="Fulton L.A."/>
            <person name="Fulton R.E."/>
            <person name="Griffiths-Jones S."/>
            <person name="Harris T.W."/>
            <person name="Hillier L.W."/>
            <person name="Kamath R."/>
            <person name="Kuwabara P.E."/>
            <person name="Mardis E.R."/>
            <person name="Marra M.A."/>
            <person name="Miner T.L."/>
            <person name="Minx P."/>
            <person name="Mullikin J.C."/>
            <person name="Plumb R.W."/>
            <person name="Rogers J."/>
            <person name="Schein J.E."/>
            <person name="Sohrmann M."/>
            <person name="Spieth J."/>
            <person name="Stajich J.E."/>
            <person name="Wei C."/>
            <person name="Willey D."/>
            <person name="Wilson R.K."/>
            <person name="Durbin R."/>
            <person name="Waterston R.H."/>
        </authorList>
    </citation>
    <scope>NUCLEOTIDE SEQUENCE [LARGE SCALE GENOMIC DNA]</scope>
    <source>
        <strain evidence="2 3">AF16</strain>
    </source>
</reference>
<name>A8WPR0_CAEBR</name>
<evidence type="ECO:0000313" key="3">
    <source>
        <dbReference type="Proteomes" id="UP000008549"/>
    </source>
</evidence>
<dbReference type="eggNOG" id="ENOG502T0TY">
    <property type="taxonomic scope" value="Eukaryota"/>
</dbReference>
<keyword evidence="1" id="KW-1133">Transmembrane helix</keyword>
<keyword evidence="1" id="KW-0812">Transmembrane</keyword>
<feature type="transmembrane region" description="Helical" evidence="1">
    <location>
        <begin position="234"/>
        <end position="262"/>
    </location>
</feature>
<accession>A8WPR0</accession>
<feature type="transmembrane region" description="Helical" evidence="1">
    <location>
        <begin position="187"/>
        <end position="213"/>
    </location>
</feature>
<dbReference type="PANTHER" id="PTHR22941:SF188">
    <property type="entry name" value="SERPENTINE RECEPTOR, CLASS H"/>
    <property type="match status" value="1"/>
</dbReference>
<dbReference type="EMBL" id="HE601256">
    <property type="protein sequence ID" value="CAP22467.1"/>
    <property type="molecule type" value="Genomic_DNA"/>
</dbReference>
<keyword evidence="1" id="KW-0472">Membrane</keyword>
<dbReference type="OMA" id="MADNTIW"/>
<dbReference type="Proteomes" id="UP000008549">
    <property type="component" value="Unassembled WGS sequence"/>
</dbReference>
<organism evidence="2 3">
    <name type="scientific">Caenorhabditis briggsae</name>
    <dbReference type="NCBI Taxonomy" id="6238"/>
    <lineage>
        <taxon>Eukaryota</taxon>
        <taxon>Metazoa</taxon>
        <taxon>Ecdysozoa</taxon>
        <taxon>Nematoda</taxon>
        <taxon>Chromadorea</taxon>
        <taxon>Rhabditida</taxon>
        <taxon>Rhabditina</taxon>
        <taxon>Rhabditomorpha</taxon>
        <taxon>Rhabditoidea</taxon>
        <taxon>Rhabditidae</taxon>
        <taxon>Peloderinae</taxon>
        <taxon>Caenorhabditis</taxon>
    </lineage>
</organism>
<feature type="transmembrane region" description="Helical" evidence="1">
    <location>
        <begin position="135"/>
        <end position="152"/>
    </location>
</feature>
<dbReference type="AlphaFoldDB" id="A8WPR0"/>
<feature type="transmembrane region" description="Helical" evidence="1">
    <location>
        <begin position="95"/>
        <end position="114"/>
    </location>
</feature>